<dbReference type="Pfam" id="PF17919">
    <property type="entry name" value="RT_RNaseH_2"/>
    <property type="match status" value="1"/>
</dbReference>
<accession>A0ABY6KI60</accession>
<organism evidence="3 4">
    <name type="scientific">Cordylochernes scorpioides</name>
    <dbReference type="NCBI Taxonomy" id="51811"/>
    <lineage>
        <taxon>Eukaryota</taxon>
        <taxon>Metazoa</taxon>
        <taxon>Ecdysozoa</taxon>
        <taxon>Arthropoda</taxon>
        <taxon>Chelicerata</taxon>
        <taxon>Arachnida</taxon>
        <taxon>Pseudoscorpiones</taxon>
        <taxon>Cheliferoidea</taxon>
        <taxon>Chernetidae</taxon>
        <taxon>Cordylochernes</taxon>
    </lineage>
</organism>
<evidence type="ECO:0000259" key="2">
    <source>
        <dbReference type="PROSITE" id="PS50878"/>
    </source>
</evidence>
<feature type="domain" description="Reverse transcriptase" evidence="2">
    <location>
        <begin position="53"/>
        <end position="306"/>
    </location>
</feature>
<gene>
    <name evidence="3" type="ORF">LAZ67_4003230</name>
</gene>
<feature type="compositionally biased region" description="Basic and acidic residues" evidence="1">
    <location>
        <begin position="503"/>
        <end position="516"/>
    </location>
</feature>
<dbReference type="Gene3D" id="3.30.70.270">
    <property type="match status" value="1"/>
</dbReference>
<sequence length="740" mass="85082">MDTTEYNYKTEQLLQDKEVYEELTKDPLTNITKEFNRKLNKIIRTYKLNKKAFENLKAEENNLPNFYGLPKVHKPNKPLRPIVSYAGSPLYPLTKYLSSLISPFQKKLPHTVPNPIVAVETIKNLQIPNNSQMVSFDVESLYTSIPHDEALLALKSFLELHPEIVLPIPKEALIDLLKLCLEYSYFNFKNRFFRQIRGLPMGNPISAALANIFMNEIDKIITESNNLEVLLWMRYIDDVFCITEAEIDTFLYFLYNLKPYLKFTHEIENNKSLAFLDIQLVRKELHIETTIYRKPTHTGNYLNFSSFGPIHNKIAEVKTLSKRLTTHCSNRNIERKEESNIIFKELIVNNYPKKFIKKHFYTPRFPSSNNNNDQSDKRYCSLPYSYGSERIARILKKYNIIATYQSAQNLKQILRHSDTKINRKKKNKNNVIYKIPCKTCPATYIGETSKALKERINQHKAALRIHKLGLPTGFHRHAKAKTSLEDDDVPIDDTTTNLLFTPQEKERKSTRDKVPDFDDILGRSTSTTPPPPRWFSVSTSEPQRSLIRRQIQGVLGTKGSRAKGGGVLLERRTGSSKSDERARSATLPMTLDDACGLCPLTSTFKLTTQKDVKWNWDPDCQQAFTTLKESLTSKPVLHLYQVGLPCRLYCDASTQGIAGILKQVHPDGQVHPVQYFSRALRAHERNYTASELECLAIVESVDKFRIYLTGRVTPAKSLKGPKVNPMVPSDKFHHLNNHLT</sequence>
<dbReference type="CDD" id="cd00304">
    <property type="entry name" value="RT_like"/>
    <property type="match status" value="1"/>
</dbReference>
<dbReference type="Proteomes" id="UP001235939">
    <property type="component" value="Chromosome 04"/>
</dbReference>
<feature type="region of interest" description="Disordered" evidence="1">
    <location>
        <begin position="500"/>
        <end position="542"/>
    </location>
</feature>
<dbReference type="InterPro" id="IPR043502">
    <property type="entry name" value="DNA/RNA_pol_sf"/>
</dbReference>
<evidence type="ECO:0000313" key="4">
    <source>
        <dbReference type="Proteomes" id="UP001235939"/>
    </source>
</evidence>
<name>A0ABY6KI60_9ARAC</name>
<dbReference type="CDD" id="cd09274">
    <property type="entry name" value="RNase_HI_RT_Ty3"/>
    <property type="match status" value="1"/>
</dbReference>
<feature type="region of interest" description="Disordered" evidence="1">
    <location>
        <begin position="557"/>
        <end position="583"/>
    </location>
</feature>
<keyword evidence="4" id="KW-1185">Reference proteome</keyword>
<proteinExistence type="predicted"/>
<dbReference type="Pfam" id="PF00078">
    <property type="entry name" value="RVT_1"/>
    <property type="match status" value="1"/>
</dbReference>
<dbReference type="PANTHER" id="PTHR21301">
    <property type="entry name" value="REVERSE TRANSCRIPTASE"/>
    <property type="match status" value="1"/>
</dbReference>
<dbReference type="InterPro" id="IPR000477">
    <property type="entry name" value="RT_dom"/>
</dbReference>
<feature type="compositionally biased region" description="Basic and acidic residues" evidence="1">
    <location>
        <begin position="569"/>
        <end position="583"/>
    </location>
</feature>
<dbReference type="Pfam" id="PF26215">
    <property type="entry name" value="HTH_animal"/>
    <property type="match status" value="1"/>
</dbReference>
<protein>
    <recommendedName>
        <fullName evidence="2">Reverse transcriptase domain-containing protein</fullName>
    </recommendedName>
</protein>
<dbReference type="InterPro" id="IPR043128">
    <property type="entry name" value="Rev_trsase/Diguanyl_cyclase"/>
</dbReference>
<evidence type="ECO:0000256" key="1">
    <source>
        <dbReference type="SAM" id="MobiDB-lite"/>
    </source>
</evidence>
<dbReference type="PANTHER" id="PTHR21301:SF10">
    <property type="entry name" value="REVERSE TRANSCRIPTASE DOMAIN-CONTAINING PROTEIN"/>
    <property type="match status" value="1"/>
</dbReference>
<dbReference type="SUPFAM" id="SSF56672">
    <property type="entry name" value="DNA/RNA polymerases"/>
    <property type="match status" value="2"/>
</dbReference>
<evidence type="ECO:0000313" key="3">
    <source>
        <dbReference type="EMBL" id="UYV66885.1"/>
    </source>
</evidence>
<reference evidence="3 4" key="1">
    <citation type="submission" date="2022-01" db="EMBL/GenBank/DDBJ databases">
        <title>A chromosomal length assembly of Cordylochernes scorpioides.</title>
        <authorList>
            <person name="Zeh D."/>
            <person name="Zeh J."/>
        </authorList>
    </citation>
    <scope>NUCLEOTIDE SEQUENCE [LARGE SCALE GENOMIC DNA]</scope>
    <source>
        <strain evidence="3">IN4F17</strain>
        <tissue evidence="3">Whole Body</tissue>
    </source>
</reference>
<dbReference type="PROSITE" id="PS50878">
    <property type="entry name" value="RT_POL"/>
    <property type="match status" value="1"/>
</dbReference>
<dbReference type="InterPro" id="IPR058912">
    <property type="entry name" value="HTH_animal"/>
</dbReference>
<dbReference type="InterPro" id="IPR041577">
    <property type="entry name" value="RT_RNaseH_2"/>
</dbReference>
<dbReference type="EMBL" id="CP092866">
    <property type="protein sequence ID" value="UYV66885.1"/>
    <property type="molecule type" value="Genomic_DNA"/>
</dbReference>